<dbReference type="AlphaFoldDB" id="A0AA41Z565"/>
<evidence type="ECO:0000313" key="2">
    <source>
        <dbReference type="EMBL" id="MCW6513226.1"/>
    </source>
</evidence>
<dbReference type="Proteomes" id="UP001165667">
    <property type="component" value="Unassembled WGS sequence"/>
</dbReference>
<proteinExistence type="predicted"/>
<reference evidence="2" key="1">
    <citation type="submission" date="2022-05" db="EMBL/GenBank/DDBJ databases">
        <authorList>
            <person name="Pankratov T."/>
        </authorList>
    </citation>
    <scope>NUCLEOTIDE SEQUENCE</scope>
    <source>
        <strain evidence="2">BP6-180914</strain>
    </source>
</reference>
<name>A0AA41Z565_9HYPH</name>
<dbReference type="EMBL" id="JAMOIM010000120">
    <property type="protein sequence ID" value="MCW6513226.1"/>
    <property type="molecule type" value="Genomic_DNA"/>
</dbReference>
<gene>
    <name evidence="2" type="ORF">M8523_35925</name>
</gene>
<keyword evidence="1" id="KW-0732">Signal</keyword>
<accession>A0AA41Z565</accession>
<dbReference type="RefSeq" id="WP_282589597.1">
    <property type="nucleotide sequence ID" value="NZ_JAMOIM010000120.1"/>
</dbReference>
<evidence type="ECO:0000256" key="1">
    <source>
        <dbReference type="SAM" id="SignalP"/>
    </source>
</evidence>
<evidence type="ECO:0000313" key="3">
    <source>
        <dbReference type="Proteomes" id="UP001165667"/>
    </source>
</evidence>
<feature type="chain" id="PRO_5041275126" evidence="1">
    <location>
        <begin position="23"/>
        <end position="166"/>
    </location>
</feature>
<sequence>MNKISLAALPFAMIAIVSGSHAKAAEAPAASPAATVPAPPADFSIDQVPLSNAPLGKFPFFGLPPDYVPQNTTKAPQFGHFLFWTGKALKDVEGETFMVTIVAKPDGKEFSSYVLKKNMEALFQQAGAVKISDGKIPDDALKTIPDDVRGDLIMGLGDVWNNPAET</sequence>
<organism evidence="2 3">
    <name type="scientific">Lichenifustis flavocetrariae</name>
    <dbReference type="NCBI Taxonomy" id="2949735"/>
    <lineage>
        <taxon>Bacteria</taxon>
        <taxon>Pseudomonadati</taxon>
        <taxon>Pseudomonadota</taxon>
        <taxon>Alphaproteobacteria</taxon>
        <taxon>Hyphomicrobiales</taxon>
        <taxon>Lichenihabitantaceae</taxon>
        <taxon>Lichenifustis</taxon>
    </lineage>
</organism>
<protein>
    <submittedName>
        <fullName evidence="2">Uncharacterized protein</fullName>
    </submittedName>
</protein>
<feature type="signal peptide" evidence="1">
    <location>
        <begin position="1"/>
        <end position="22"/>
    </location>
</feature>
<comment type="caution">
    <text evidence="2">The sequence shown here is derived from an EMBL/GenBank/DDBJ whole genome shotgun (WGS) entry which is preliminary data.</text>
</comment>
<keyword evidence="3" id="KW-1185">Reference proteome</keyword>